<evidence type="ECO:0000256" key="4">
    <source>
        <dbReference type="ARBA" id="ARBA00022833"/>
    </source>
</evidence>
<dbReference type="OrthoDB" id="3437960at2759"/>
<dbReference type="GO" id="GO:0008270">
    <property type="term" value="F:zinc ion binding"/>
    <property type="evidence" value="ECO:0007669"/>
    <property type="project" value="UniProtKB-KW"/>
</dbReference>
<dbReference type="SMART" id="SM00355">
    <property type="entry name" value="ZnF_C2H2"/>
    <property type="match status" value="4"/>
</dbReference>
<feature type="domain" description="C2H2-type" evidence="7">
    <location>
        <begin position="330"/>
        <end position="355"/>
    </location>
</feature>
<keyword evidence="1" id="KW-0479">Metal-binding</keyword>
<keyword evidence="9" id="KW-1185">Reference proteome</keyword>
<dbReference type="InterPro" id="IPR013087">
    <property type="entry name" value="Znf_C2H2_type"/>
</dbReference>
<keyword evidence="2" id="KW-0677">Repeat</keyword>
<evidence type="ECO:0000256" key="6">
    <source>
        <dbReference type="SAM" id="MobiDB-lite"/>
    </source>
</evidence>
<accession>A0A6J8A5W3</accession>
<dbReference type="PROSITE" id="PS50157">
    <property type="entry name" value="ZINC_FINGER_C2H2_2"/>
    <property type="match status" value="3"/>
</dbReference>
<dbReference type="Gene3D" id="3.30.160.60">
    <property type="entry name" value="Classic Zinc Finger"/>
    <property type="match status" value="1"/>
</dbReference>
<feature type="region of interest" description="Disordered" evidence="6">
    <location>
        <begin position="261"/>
        <end position="283"/>
    </location>
</feature>
<feature type="domain" description="C2H2-type" evidence="7">
    <location>
        <begin position="171"/>
        <end position="194"/>
    </location>
</feature>
<organism evidence="8 9">
    <name type="scientific">Mytilus coruscus</name>
    <name type="common">Sea mussel</name>
    <dbReference type="NCBI Taxonomy" id="42192"/>
    <lineage>
        <taxon>Eukaryota</taxon>
        <taxon>Metazoa</taxon>
        <taxon>Spiralia</taxon>
        <taxon>Lophotrochozoa</taxon>
        <taxon>Mollusca</taxon>
        <taxon>Bivalvia</taxon>
        <taxon>Autobranchia</taxon>
        <taxon>Pteriomorphia</taxon>
        <taxon>Mytilida</taxon>
        <taxon>Mytiloidea</taxon>
        <taxon>Mytilidae</taxon>
        <taxon>Mytilinae</taxon>
        <taxon>Mytilus</taxon>
    </lineage>
</organism>
<evidence type="ECO:0000313" key="9">
    <source>
        <dbReference type="Proteomes" id="UP000507470"/>
    </source>
</evidence>
<evidence type="ECO:0000259" key="7">
    <source>
        <dbReference type="PROSITE" id="PS50157"/>
    </source>
</evidence>
<feature type="compositionally biased region" description="Basic residues" evidence="6">
    <location>
        <begin position="264"/>
        <end position="278"/>
    </location>
</feature>
<evidence type="ECO:0000256" key="2">
    <source>
        <dbReference type="ARBA" id="ARBA00022737"/>
    </source>
</evidence>
<evidence type="ECO:0000256" key="3">
    <source>
        <dbReference type="ARBA" id="ARBA00022771"/>
    </source>
</evidence>
<evidence type="ECO:0000313" key="8">
    <source>
        <dbReference type="EMBL" id="CAC5361972.1"/>
    </source>
</evidence>
<feature type="region of interest" description="Disordered" evidence="6">
    <location>
        <begin position="236"/>
        <end position="255"/>
    </location>
</feature>
<feature type="domain" description="C2H2-type" evidence="7">
    <location>
        <begin position="304"/>
        <end position="327"/>
    </location>
</feature>
<sequence length="355" mass="41512">MSVRDVIGPHGKLSLVLELDHTRSLSRDNKEVNLQSGKKIIQTSKQPNQESSGQSFITYKHKCANSEKNQIKKEEINWPEGVVDLMEEHISSSEFAEGVVDLMEEHKGVDALMEEHNYFSTNKHTTKRFLLMKSQDKNSEHEFQKSVISRPMKRQTFIEGEHYIMSKNMRFVCMLCNQHFRKMLSFEHHARDTHYMYSCTVYHAVFTEKNQLLNHSRHCVYVRDNIFCKSLSDHDSWNSASKRVRDNASKRVTDHDLEDLAKSSPKKRKSLRPNRYRGKKDGQQYEQLSVNKGLDYHIKKREFVKCSQCESLFVSKGHLEAHIKSEHRKFICSVCGASFKKRSVFQKHNRSCVLP</sequence>
<dbReference type="Proteomes" id="UP000507470">
    <property type="component" value="Unassembled WGS sequence"/>
</dbReference>
<protein>
    <submittedName>
        <fullName evidence="8">KRAB</fullName>
    </submittedName>
</protein>
<keyword evidence="3 5" id="KW-0863">Zinc-finger</keyword>
<dbReference type="SUPFAM" id="SSF57667">
    <property type="entry name" value="beta-beta-alpha zinc fingers"/>
    <property type="match status" value="1"/>
</dbReference>
<proteinExistence type="predicted"/>
<reference evidence="8 9" key="1">
    <citation type="submission" date="2020-06" db="EMBL/GenBank/DDBJ databases">
        <authorList>
            <person name="Li R."/>
            <person name="Bekaert M."/>
        </authorList>
    </citation>
    <scope>NUCLEOTIDE SEQUENCE [LARGE SCALE GENOMIC DNA]</scope>
    <source>
        <strain evidence="9">wild</strain>
    </source>
</reference>
<dbReference type="AlphaFoldDB" id="A0A6J8A5W3"/>
<name>A0A6J8A5W3_MYTCO</name>
<dbReference type="PANTHER" id="PTHR24379">
    <property type="entry name" value="KRAB AND ZINC FINGER DOMAIN-CONTAINING"/>
    <property type="match status" value="1"/>
</dbReference>
<dbReference type="InterPro" id="IPR036236">
    <property type="entry name" value="Znf_C2H2_sf"/>
</dbReference>
<feature type="compositionally biased region" description="Basic and acidic residues" evidence="6">
    <location>
        <begin position="243"/>
        <end position="255"/>
    </location>
</feature>
<evidence type="ECO:0000256" key="5">
    <source>
        <dbReference type="PROSITE-ProRule" id="PRU00042"/>
    </source>
</evidence>
<evidence type="ECO:0000256" key="1">
    <source>
        <dbReference type="ARBA" id="ARBA00022723"/>
    </source>
</evidence>
<dbReference type="EMBL" id="CACVKT020000721">
    <property type="protein sequence ID" value="CAC5361972.1"/>
    <property type="molecule type" value="Genomic_DNA"/>
</dbReference>
<keyword evidence="4" id="KW-0862">Zinc</keyword>
<gene>
    <name evidence="8" type="ORF">MCOR_3896</name>
</gene>
<dbReference type="PROSITE" id="PS00028">
    <property type="entry name" value="ZINC_FINGER_C2H2_1"/>
    <property type="match status" value="1"/>
</dbReference>
<dbReference type="PANTHER" id="PTHR24379:SF121">
    <property type="entry name" value="C2H2-TYPE DOMAIN-CONTAINING PROTEIN"/>
    <property type="match status" value="1"/>
</dbReference>